<dbReference type="RefSeq" id="WP_057406313.1">
    <property type="nucleotide sequence ID" value="NZ_CP013183.1"/>
</dbReference>
<comment type="caution">
    <text evidence="5">The sequence shown here is derived from an EMBL/GenBank/DDBJ whole genome shotgun (WGS) entry which is preliminary data.</text>
</comment>
<name>A0AB74A8H7_PSESX</name>
<sequence>MFFFHMLPSWDDIRRKLDRDIEPYRGGHFRTHRNEPVPSPALIIRRFNCVRSAFDRAEWEACRILGQRFVDLDISSIIKDLIDVVTQMAMIVVGSAFVGGVAGASAGALFFGVGAAPGGLMGAALGAQASTFILGILGLESIAESVIDGFPRIIHYYTRGISTAWQGPREQGWSSFMGDDPVAQNSAVQEIAQGHVEVVILLLGAMVQYITRGRGNARALANEMRASAKGERLGQWMLEHEDDLKKRPDLQRPEPGRGALDTQEPPQSPHRPAEKDREPSGAKPNTMPFFKVDCFEAGKLPASKIVEFKRQLKGQENGLNRLTVDEYLENIANPVKRNRTVAKIARKNFQAKLQSRFQDEYSQYMDPVIAKAESLKKAKETMASLAGLHNPDLSAGGKDLVRDFGDRQVNSSIGPQWKPRIASLKEAVEAIPMHLRSKTYLNVELHKC</sequence>
<dbReference type="InterPro" id="IPR028949">
    <property type="entry name" value="Ntox15"/>
</dbReference>
<accession>A0AB74A8H7</accession>
<evidence type="ECO:0000259" key="4">
    <source>
        <dbReference type="Pfam" id="PF21724"/>
    </source>
</evidence>
<dbReference type="EMBL" id="RBNO01000043">
    <property type="protein sequence ID" value="RML26947.1"/>
    <property type="molecule type" value="Genomic_DNA"/>
</dbReference>
<keyword evidence="2" id="KW-0812">Transmembrane</keyword>
<dbReference type="AlphaFoldDB" id="A0AB74A8H7"/>
<evidence type="ECO:0000313" key="6">
    <source>
        <dbReference type="Proteomes" id="UP000267978"/>
    </source>
</evidence>
<proteinExistence type="predicted"/>
<feature type="region of interest" description="Disordered" evidence="1">
    <location>
        <begin position="242"/>
        <end position="286"/>
    </location>
</feature>
<protein>
    <recommendedName>
        <fullName evidence="7">Novel toxin 15 domain-containing protein</fullName>
    </recommendedName>
</protein>
<organism evidence="5 6">
    <name type="scientific">Pseudomonas syringae pv. lapsa</name>
    <dbReference type="NCBI Taxonomy" id="199201"/>
    <lineage>
        <taxon>Bacteria</taxon>
        <taxon>Pseudomonadati</taxon>
        <taxon>Pseudomonadota</taxon>
        <taxon>Gammaproteobacteria</taxon>
        <taxon>Pseudomonadales</taxon>
        <taxon>Pseudomonadaceae</taxon>
        <taxon>Pseudomonas</taxon>
        <taxon>Pseudomonas syringae</taxon>
    </lineage>
</organism>
<reference evidence="5 6" key="1">
    <citation type="submission" date="2018-08" db="EMBL/GenBank/DDBJ databases">
        <title>Recombination of ecologically and evolutionarily significant loci maintains genetic cohesion in the Pseudomonas syringae species complex.</title>
        <authorList>
            <person name="Dillon M."/>
            <person name="Thakur S."/>
            <person name="Almeida R.N.D."/>
            <person name="Weir B.S."/>
            <person name="Guttman D.S."/>
        </authorList>
    </citation>
    <scope>NUCLEOTIDE SEQUENCE [LARGE SCALE GENOMIC DNA]</scope>
    <source>
        <strain evidence="5 6">ICMP 3946</strain>
    </source>
</reference>
<dbReference type="InterPro" id="IPR049195">
    <property type="entry name" value="Tre1-like_N"/>
</dbReference>
<dbReference type="Pfam" id="PF21724">
    <property type="entry name" value="DUF6861"/>
    <property type="match status" value="1"/>
</dbReference>
<evidence type="ECO:0000256" key="2">
    <source>
        <dbReference type="SAM" id="Phobius"/>
    </source>
</evidence>
<dbReference type="Pfam" id="PF15604">
    <property type="entry name" value="Ntox15"/>
    <property type="match status" value="1"/>
</dbReference>
<feature type="domain" description="NAD(+)--protein-arginine ADP-ribosyltransferase Tre1-like N-terminal" evidence="4">
    <location>
        <begin position="50"/>
        <end position="241"/>
    </location>
</feature>
<feature type="compositionally biased region" description="Basic and acidic residues" evidence="1">
    <location>
        <begin position="271"/>
        <end position="280"/>
    </location>
</feature>
<keyword evidence="2" id="KW-1133">Transmembrane helix</keyword>
<feature type="transmembrane region" description="Helical" evidence="2">
    <location>
        <begin position="89"/>
        <end position="113"/>
    </location>
</feature>
<keyword evidence="2" id="KW-0472">Membrane</keyword>
<evidence type="ECO:0000259" key="3">
    <source>
        <dbReference type="Pfam" id="PF15604"/>
    </source>
</evidence>
<gene>
    <name evidence="5" type="ORF">ALQ98_02456</name>
</gene>
<evidence type="ECO:0000256" key="1">
    <source>
        <dbReference type="SAM" id="MobiDB-lite"/>
    </source>
</evidence>
<dbReference type="Proteomes" id="UP000267978">
    <property type="component" value="Unassembled WGS sequence"/>
</dbReference>
<evidence type="ECO:0008006" key="7">
    <source>
        <dbReference type="Google" id="ProtNLM"/>
    </source>
</evidence>
<feature type="compositionally biased region" description="Basic and acidic residues" evidence="1">
    <location>
        <begin position="242"/>
        <end position="255"/>
    </location>
</feature>
<evidence type="ECO:0000313" key="5">
    <source>
        <dbReference type="EMBL" id="RML26947.1"/>
    </source>
</evidence>
<feature type="domain" description="Novel toxin 15" evidence="3">
    <location>
        <begin position="304"/>
        <end position="445"/>
    </location>
</feature>